<dbReference type="RefSeq" id="WP_180274782.1">
    <property type="nucleotide sequence ID" value="NZ_NXIB02000234.1"/>
</dbReference>
<dbReference type="AlphaFoldDB" id="A0A2G4EUL7"/>
<gene>
    <name evidence="1" type="ORF">CP500_022560</name>
</gene>
<accession>A0A2G4EUL7</accession>
<organism evidence="1 2">
    <name type="scientific">Tychonema bourrellyi FEM_GT703</name>
    <dbReference type="NCBI Taxonomy" id="2040638"/>
    <lineage>
        <taxon>Bacteria</taxon>
        <taxon>Bacillati</taxon>
        <taxon>Cyanobacteriota</taxon>
        <taxon>Cyanophyceae</taxon>
        <taxon>Oscillatoriophycideae</taxon>
        <taxon>Oscillatoriales</taxon>
        <taxon>Microcoleaceae</taxon>
        <taxon>Tychonema</taxon>
    </lineage>
</organism>
<keyword evidence="2" id="KW-1185">Reference proteome</keyword>
<comment type="caution">
    <text evidence="1">The sequence shown here is derived from an EMBL/GenBank/DDBJ whole genome shotgun (WGS) entry which is preliminary data.</text>
</comment>
<sequence length="81" mass="8758">ASGIGHRALPITNYLLPILDRNILIALAVAIILRGCDRVSIRRKSASSGKICSQELPRELTLSKIIEMISTIDGTKSSRTA</sequence>
<dbReference type="Proteomes" id="UP000226442">
    <property type="component" value="Unassembled WGS sequence"/>
</dbReference>
<dbReference type="EMBL" id="NXIB02000234">
    <property type="protein sequence ID" value="PHX53233.1"/>
    <property type="molecule type" value="Genomic_DNA"/>
</dbReference>
<reference evidence="1" key="1">
    <citation type="submission" date="2017-10" db="EMBL/GenBank/DDBJ databases">
        <title>Draft genome sequence of the planktic cyanobacteria Tychonema bourrellyi isolated from alpine lentic freshwater.</title>
        <authorList>
            <person name="Tett A."/>
            <person name="Armanini F."/>
            <person name="Asnicar F."/>
            <person name="Boscaini A."/>
            <person name="Pasolli E."/>
            <person name="Zolfo M."/>
            <person name="Donati C."/>
            <person name="Salmaso N."/>
            <person name="Segata N."/>
        </authorList>
    </citation>
    <scope>NUCLEOTIDE SEQUENCE</scope>
    <source>
        <strain evidence="1">FEM_GT703</strain>
    </source>
</reference>
<protein>
    <submittedName>
        <fullName evidence="1">Uncharacterized protein</fullName>
    </submittedName>
</protein>
<evidence type="ECO:0000313" key="1">
    <source>
        <dbReference type="EMBL" id="PHX53233.1"/>
    </source>
</evidence>
<evidence type="ECO:0000313" key="2">
    <source>
        <dbReference type="Proteomes" id="UP000226442"/>
    </source>
</evidence>
<feature type="non-terminal residue" evidence="1">
    <location>
        <position position="1"/>
    </location>
</feature>
<name>A0A2G4EUL7_9CYAN</name>
<proteinExistence type="predicted"/>